<evidence type="ECO:0000256" key="1">
    <source>
        <dbReference type="SAM" id="Phobius"/>
    </source>
</evidence>
<organism evidence="2 3">
    <name type="scientific">Tetrahymena thermophila (strain SB210)</name>
    <dbReference type="NCBI Taxonomy" id="312017"/>
    <lineage>
        <taxon>Eukaryota</taxon>
        <taxon>Sar</taxon>
        <taxon>Alveolata</taxon>
        <taxon>Ciliophora</taxon>
        <taxon>Intramacronucleata</taxon>
        <taxon>Oligohymenophorea</taxon>
        <taxon>Hymenostomatida</taxon>
        <taxon>Tetrahymenina</taxon>
        <taxon>Tetrahymenidae</taxon>
        <taxon>Tetrahymena</taxon>
    </lineage>
</organism>
<dbReference type="GeneID" id="24441668"/>
<keyword evidence="1" id="KW-0472">Membrane</keyword>
<feature type="transmembrane region" description="Helical" evidence="1">
    <location>
        <begin position="216"/>
        <end position="241"/>
    </location>
</feature>
<dbReference type="EMBL" id="GG662532">
    <property type="protein sequence ID" value="EWS72592.1"/>
    <property type="molecule type" value="Genomic_DNA"/>
</dbReference>
<protein>
    <recommendedName>
        <fullName evidence="4">Transmembrane protein</fullName>
    </recommendedName>
</protein>
<dbReference type="InParanoid" id="W7X5B1"/>
<evidence type="ECO:0000313" key="3">
    <source>
        <dbReference type="Proteomes" id="UP000009168"/>
    </source>
</evidence>
<reference evidence="3" key="1">
    <citation type="journal article" date="2006" name="PLoS Biol.">
        <title>Macronuclear genome sequence of the ciliate Tetrahymena thermophila, a model eukaryote.</title>
        <authorList>
            <person name="Eisen J.A."/>
            <person name="Coyne R.S."/>
            <person name="Wu M."/>
            <person name="Wu D."/>
            <person name="Thiagarajan M."/>
            <person name="Wortman J.R."/>
            <person name="Badger J.H."/>
            <person name="Ren Q."/>
            <person name="Amedeo P."/>
            <person name="Jones K.M."/>
            <person name="Tallon L.J."/>
            <person name="Delcher A.L."/>
            <person name="Salzberg S.L."/>
            <person name="Silva J.C."/>
            <person name="Haas B.J."/>
            <person name="Majoros W.H."/>
            <person name="Farzad M."/>
            <person name="Carlton J.M."/>
            <person name="Smith R.K. Jr."/>
            <person name="Garg J."/>
            <person name="Pearlman R.E."/>
            <person name="Karrer K.M."/>
            <person name="Sun L."/>
            <person name="Manning G."/>
            <person name="Elde N.C."/>
            <person name="Turkewitz A.P."/>
            <person name="Asai D.J."/>
            <person name="Wilkes D.E."/>
            <person name="Wang Y."/>
            <person name="Cai H."/>
            <person name="Collins K."/>
            <person name="Stewart B.A."/>
            <person name="Lee S.R."/>
            <person name="Wilamowska K."/>
            <person name="Weinberg Z."/>
            <person name="Ruzzo W.L."/>
            <person name="Wloga D."/>
            <person name="Gaertig J."/>
            <person name="Frankel J."/>
            <person name="Tsao C.-C."/>
            <person name="Gorovsky M.A."/>
            <person name="Keeling P.J."/>
            <person name="Waller R.F."/>
            <person name="Patron N.J."/>
            <person name="Cherry J.M."/>
            <person name="Stover N.A."/>
            <person name="Krieger C.J."/>
            <person name="del Toro C."/>
            <person name="Ryder H.F."/>
            <person name="Williamson S.C."/>
            <person name="Barbeau R.A."/>
            <person name="Hamilton E.P."/>
            <person name="Orias E."/>
        </authorList>
    </citation>
    <scope>NUCLEOTIDE SEQUENCE [LARGE SCALE GENOMIC DNA]</scope>
    <source>
        <strain evidence="3">SB210</strain>
    </source>
</reference>
<proteinExistence type="predicted"/>
<dbReference type="KEGG" id="tet:TTHERM_001089029"/>
<keyword evidence="3" id="KW-1185">Reference proteome</keyword>
<dbReference type="AlphaFoldDB" id="W7X5B1"/>
<keyword evidence="1" id="KW-0812">Transmembrane</keyword>
<name>W7X5B1_TETTS</name>
<gene>
    <name evidence="2" type="ORF">TTHERM_001089029</name>
</gene>
<sequence length="438" mass="52243">MIGCVYVYLLLSSLLQFYRFQFDESLAFINYTLFSITFLFTIIYPIMLTIFIKNCKNLNDPQIQMQFGSIIGGLVIPQNDQNSKQQNKKQENKINESNLKTSNEKKFLQKIEHEKVTRQKQLQYKWSRYTNVIIYARKIIYMMVLLYFYGQVYFQMVIINSMNIFLSIYYLYIKPQEEKSANIKNGISEVLLVIMQVTICFLVKDDESQREENRFNIGWIIVGSASLILSIHIFSVVVDLLKGIYNLVKDFICTLIKPKAEIEKLKQEKLAEEQNKQNKFFILTSQISVDKLRFMKKKLSLVPQSQLDISMVSIQRHQIKQKQILVQPKNNESNHIIELHKQSENCDLLNKHTIKDEENQIKKMNIKFIYTQQHKQLDYKQNTIFSIKIYQYIKQLYTSFQKLIIKFLKIKQVIFSINLLQIRYQQIFFIKQLIYFKI</sequence>
<feature type="transmembrane region" description="Helical" evidence="1">
    <location>
        <begin position="185"/>
        <end position="204"/>
    </location>
</feature>
<keyword evidence="1" id="KW-1133">Transmembrane helix</keyword>
<evidence type="ECO:0000313" key="2">
    <source>
        <dbReference type="EMBL" id="EWS72592.1"/>
    </source>
</evidence>
<dbReference type="RefSeq" id="XP_012654875.1">
    <property type="nucleotide sequence ID" value="XM_012799421.1"/>
</dbReference>
<feature type="transmembrane region" description="Helical" evidence="1">
    <location>
        <begin position="29"/>
        <end position="52"/>
    </location>
</feature>
<dbReference type="Proteomes" id="UP000009168">
    <property type="component" value="Unassembled WGS sequence"/>
</dbReference>
<accession>W7X5B1</accession>
<evidence type="ECO:0008006" key="4">
    <source>
        <dbReference type="Google" id="ProtNLM"/>
    </source>
</evidence>
<feature type="transmembrane region" description="Helical" evidence="1">
    <location>
        <begin position="154"/>
        <end position="173"/>
    </location>
</feature>